<reference evidence="4 5" key="1">
    <citation type="submission" date="2024-07" db="EMBL/GenBank/DDBJ databases">
        <title>Chromosome-level genome assembly of the water stick insect Ranatra chinensis (Heteroptera: Nepidae).</title>
        <authorList>
            <person name="Liu X."/>
        </authorList>
    </citation>
    <scope>NUCLEOTIDE SEQUENCE [LARGE SCALE GENOMIC DNA]</scope>
    <source>
        <strain evidence="4">Cailab_2021Rc</strain>
        <tissue evidence="4">Muscle</tissue>
    </source>
</reference>
<comment type="caution">
    <text evidence="4">The sequence shown here is derived from an EMBL/GenBank/DDBJ whole genome shotgun (WGS) entry which is preliminary data.</text>
</comment>
<gene>
    <name evidence="4" type="ORF">AAG570_010595</name>
</gene>
<evidence type="ECO:0000256" key="2">
    <source>
        <dbReference type="ARBA" id="ARBA00022734"/>
    </source>
</evidence>
<proteinExistence type="inferred from homology"/>
<dbReference type="InterPro" id="IPR043159">
    <property type="entry name" value="Lectin_gal-bd_sf"/>
</dbReference>
<evidence type="ECO:0000313" key="4">
    <source>
        <dbReference type="EMBL" id="KAL1132643.1"/>
    </source>
</evidence>
<sequence>MSSCAVIASNGIFGDPCGGTVKYLEVAYRCIYGDKRRVVGCENSHIEISCGAGEVVELEEVLYGRTNAATCNRHPILTNSCGTPAAKGVLQKACNGMSSCSVPATNGVFGDPCVGTVKYLDVTYKCRKGKVHITIQFVLAYKTLYYKIISLMSIKINFGRVSRHL</sequence>
<protein>
    <recommendedName>
        <fullName evidence="3">SUEL-type lectin domain-containing protein</fullName>
    </recommendedName>
</protein>
<name>A0ABD0Z538_9HEMI</name>
<comment type="similarity">
    <text evidence="1">Belongs to the G-protein coupled receptor 2 family. LN-TM7 subfamily.</text>
</comment>
<evidence type="ECO:0000313" key="5">
    <source>
        <dbReference type="Proteomes" id="UP001558652"/>
    </source>
</evidence>
<dbReference type="EMBL" id="JBFDAA010000005">
    <property type="protein sequence ID" value="KAL1132643.1"/>
    <property type="molecule type" value="Genomic_DNA"/>
</dbReference>
<feature type="domain" description="SUEL-type lectin" evidence="3">
    <location>
        <begin position="40"/>
        <end position="127"/>
    </location>
</feature>
<dbReference type="PROSITE" id="PS50228">
    <property type="entry name" value="SUEL_LECTIN"/>
    <property type="match status" value="1"/>
</dbReference>
<keyword evidence="5" id="KW-1185">Reference proteome</keyword>
<dbReference type="AlphaFoldDB" id="A0ABD0Z538"/>
<evidence type="ECO:0000259" key="3">
    <source>
        <dbReference type="PROSITE" id="PS50228"/>
    </source>
</evidence>
<dbReference type="FunFam" id="2.60.120.740:FF:000001">
    <property type="entry name" value="Adhesion G protein-coupled receptor L2"/>
    <property type="match status" value="1"/>
</dbReference>
<dbReference type="Gene3D" id="2.60.120.740">
    <property type="match status" value="2"/>
</dbReference>
<dbReference type="GO" id="GO:0030246">
    <property type="term" value="F:carbohydrate binding"/>
    <property type="evidence" value="ECO:0007669"/>
    <property type="project" value="UniProtKB-KW"/>
</dbReference>
<dbReference type="InterPro" id="IPR000922">
    <property type="entry name" value="Lectin_gal-bd_dom"/>
</dbReference>
<evidence type="ECO:0000256" key="1">
    <source>
        <dbReference type="ARBA" id="ARBA00010933"/>
    </source>
</evidence>
<dbReference type="CDD" id="cd22827">
    <property type="entry name" value="Gal_Rha_Lectin_SUL-I-like"/>
    <property type="match status" value="1"/>
</dbReference>
<keyword evidence="2" id="KW-0430">Lectin</keyword>
<organism evidence="4 5">
    <name type="scientific">Ranatra chinensis</name>
    <dbReference type="NCBI Taxonomy" id="642074"/>
    <lineage>
        <taxon>Eukaryota</taxon>
        <taxon>Metazoa</taxon>
        <taxon>Ecdysozoa</taxon>
        <taxon>Arthropoda</taxon>
        <taxon>Hexapoda</taxon>
        <taxon>Insecta</taxon>
        <taxon>Pterygota</taxon>
        <taxon>Neoptera</taxon>
        <taxon>Paraneoptera</taxon>
        <taxon>Hemiptera</taxon>
        <taxon>Heteroptera</taxon>
        <taxon>Panheteroptera</taxon>
        <taxon>Nepomorpha</taxon>
        <taxon>Nepidae</taxon>
        <taxon>Ranatrinae</taxon>
        <taxon>Ranatra</taxon>
    </lineage>
</organism>
<dbReference type="Pfam" id="PF02140">
    <property type="entry name" value="SUEL_Lectin"/>
    <property type="match status" value="1"/>
</dbReference>
<accession>A0ABD0Z538</accession>
<dbReference type="PANTHER" id="PTHR46780">
    <property type="entry name" value="PROTEIN EVA-1"/>
    <property type="match status" value="1"/>
</dbReference>
<dbReference type="Proteomes" id="UP001558652">
    <property type="component" value="Unassembled WGS sequence"/>
</dbReference>